<dbReference type="Pfam" id="PF08235">
    <property type="entry name" value="LNS2"/>
    <property type="match status" value="1"/>
</dbReference>
<comment type="cofactor">
    <cofactor evidence="1">
        <name>Mg(2+)</name>
        <dbReference type="ChEBI" id="CHEBI:18420"/>
    </cofactor>
</comment>
<dbReference type="InterPro" id="IPR007651">
    <property type="entry name" value="Lipin_N"/>
</dbReference>
<dbReference type="InterPro" id="IPR031703">
    <property type="entry name" value="Lipin_mid"/>
</dbReference>
<evidence type="ECO:0000256" key="1">
    <source>
        <dbReference type="ARBA" id="ARBA00001946"/>
    </source>
</evidence>
<evidence type="ECO:0000313" key="6">
    <source>
        <dbReference type="EMBL" id="OMJ94029.1"/>
    </source>
</evidence>
<organism evidence="6 7">
    <name type="scientific">Stentor coeruleus</name>
    <dbReference type="NCBI Taxonomy" id="5963"/>
    <lineage>
        <taxon>Eukaryota</taxon>
        <taxon>Sar</taxon>
        <taxon>Alveolata</taxon>
        <taxon>Ciliophora</taxon>
        <taxon>Postciliodesmatophora</taxon>
        <taxon>Heterotrichea</taxon>
        <taxon>Heterotrichida</taxon>
        <taxon>Stentoridae</taxon>
        <taxon>Stentor</taxon>
    </lineage>
</organism>
<dbReference type="GO" id="GO:0008195">
    <property type="term" value="F:phosphatidate phosphatase activity"/>
    <property type="evidence" value="ECO:0007669"/>
    <property type="project" value="UniProtKB-EC"/>
</dbReference>
<dbReference type="Pfam" id="PF16876">
    <property type="entry name" value="Lipin_mid"/>
    <property type="match status" value="1"/>
</dbReference>
<keyword evidence="4" id="KW-0378">Hydrolase</keyword>
<dbReference type="InterPro" id="IPR036412">
    <property type="entry name" value="HAD-like_sf"/>
</dbReference>
<dbReference type="InterPro" id="IPR031315">
    <property type="entry name" value="LNS2/PITP"/>
</dbReference>
<dbReference type="GO" id="GO:0009062">
    <property type="term" value="P:fatty acid catabolic process"/>
    <property type="evidence" value="ECO:0007669"/>
    <property type="project" value="TreeGrafter"/>
</dbReference>
<evidence type="ECO:0000259" key="5">
    <source>
        <dbReference type="SMART" id="SM00775"/>
    </source>
</evidence>
<dbReference type="PANTHER" id="PTHR12181:SF12">
    <property type="entry name" value="PHOSPHATIDATE PHOSPHATASE"/>
    <property type="match status" value="1"/>
</dbReference>
<evidence type="ECO:0000256" key="2">
    <source>
        <dbReference type="ARBA" id="ARBA00005476"/>
    </source>
</evidence>
<comment type="caution">
    <text evidence="6">The sequence shown here is derived from an EMBL/GenBank/DDBJ whole genome shotgun (WGS) entry which is preliminary data.</text>
</comment>
<dbReference type="EMBL" id="MPUH01000033">
    <property type="protein sequence ID" value="OMJ94029.1"/>
    <property type="molecule type" value="Genomic_DNA"/>
</dbReference>
<dbReference type="AlphaFoldDB" id="A0A1R2CYE4"/>
<dbReference type="GO" id="GO:0005634">
    <property type="term" value="C:nucleus"/>
    <property type="evidence" value="ECO:0007669"/>
    <property type="project" value="TreeGrafter"/>
</dbReference>
<proteinExistence type="inferred from homology"/>
<accession>A0A1R2CYE4</accession>
<dbReference type="EC" id="3.1.3.4" evidence="3"/>
<dbReference type="PANTHER" id="PTHR12181">
    <property type="entry name" value="LIPIN"/>
    <property type="match status" value="1"/>
</dbReference>
<evidence type="ECO:0000313" key="7">
    <source>
        <dbReference type="Proteomes" id="UP000187209"/>
    </source>
</evidence>
<name>A0A1R2CYE4_9CILI</name>
<comment type="similarity">
    <text evidence="2">Belongs to the lipin family.</text>
</comment>
<keyword evidence="7" id="KW-1185">Reference proteome</keyword>
<protein>
    <recommendedName>
        <fullName evidence="3">phosphatidate phosphatase</fullName>
        <ecNumber evidence="3">3.1.3.4</ecNumber>
    </recommendedName>
</protein>
<evidence type="ECO:0000256" key="3">
    <source>
        <dbReference type="ARBA" id="ARBA00012638"/>
    </source>
</evidence>
<dbReference type="OrthoDB" id="4567at2759"/>
<reference evidence="6 7" key="1">
    <citation type="submission" date="2016-11" db="EMBL/GenBank/DDBJ databases">
        <title>The macronuclear genome of Stentor coeruleus: a giant cell with tiny introns.</title>
        <authorList>
            <person name="Slabodnick M."/>
            <person name="Ruby J.G."/>
            <person name="Reiff S.B."/>
            <person name="Swart E.C."/>
            <person name="Gosai S."/>
            <person name="Prabakaran S."/>
            <person name="Witkowska E."/>
            <person name="Larue G.E."/>
            <person name="Fisher S."/>
            <person name="Freeman R.M."/>
            <person name="Gunawardena J."/>
            <person name="Chu W."/>
            <person name="Stover N.A."/>
            <person name="Gregory B.D."/>
            <person name="Nowacki M."/>
            <person name="Derisi J."/>
            <person name="Roy S.W."/>
            <person name="Marshall W.F."/>
            <person name="Sood P."/>
        </authorList>
    </citation>
    <scope>NUCLEOTIDE SEQUENCE [LARGE SCALE GENOMIC DNA]</scope>
    <source>
        <strain evidence="6">WM001</strain>
    </source>
</reference>
<dbReference type="SUPFAM" id="SSF56784">
    <property type="entry name" value="HAD-like"/>
    <property type="match status" value="1"/>
</dbReference>
<dbReference type="Proteomes" id="UP000187209">
    <property type="component" value="Unassembled WGS sequence"/>
</dbReference>
<evidence type="ECO:0000256" key="4">
    <source>
        <dbReference type="ARBA" id="ARBA00022801"/>
    </source>
</evidence>
<feature type="domain" description="LNS2/PITP" evidence="5">
    <location>
        <begin position="328"/>
        <end position="484"/>
    </location>
</feature>
<gene>
    <name evidence="6" type="ORF">SteCoe_2953</name>
</gene>
<dbReference type="Pfam" id="PF04571">
    <property type="entry name" value="Lipin_N"/>
    <property type="match status" value="1"/>
</dbReference>
<dbReference type="InterPro" id="IPR013209">
    <property type="entry name" value="LNS2"/>
</dbReference>
<dbReference type="SMART" id="SM00775">
    <property type="entry name" value="LNS2"/>
    <property type="match status" value="1"/>
</dbReference>
<sequence length="508" mass="57291">MNAIGKIVTHISSMLEFNSATLSGALDVIVVEQEDGRMVCNPFRVRFGKLKVLKSQSQSITITINGVLTPIHMKLSTSGEGYFPKSDEPSPLLGDQIINSENSPIIDNYSPDLRQDLERENLTDEGFPSSPTRHPLEVFRSRPEPIKPKRGDFCDDLLAGDEEQVSEEEKHTEEPENEEISVEMSICAELWDQEPNKEQLFSNNLVKFEDFSQNPWAIINNPNLLIKLGNKVYTKDAALPMILSLIVFKQSLSNNKEPSDFTKQRPQSIHFSPEVRNRSSNLALTSDQLKSLCLKPGKNEVIYTVFSELQGKQEVFGNIYLWQHNCRIIISDIDGTITKSDVLGHLFSIVGKDWSHPGIAKLYHSISENGYNFLYLSSRAIGQANFTREYLISLKQDDYALPDGPLIISPDRLFKSFFREVIEKNPQKFKTAALNEIGGLFPLEHCPFYAGFGNRDTDAIAYRAAGVDLERIFIINPAGNIFVFNENVYSESYPQLALMVNEIFPPVS</sequence>
<dbReference type="GO" id="GO:0019432">
    <property type="term" value="P:triglyceride biosynthetic process"/>
    <property type="evidence" value="ECO:0007669"/>
    <property type="project" value="TreeGrafter"/>
</dbReference>
<dbReference type="InterPro" id="IPR026058">
    <property type="entry name" value="LIPIN"/>
</dbReference>